<dbReference type="InterPro" id="IPR025398">
    <property type="entry name" value="DUF4371"/>
</dbReference>
<feature type="domain" description="DUF4371" evidence="1">
    <location>
        <begin position="175"/>
        <end position="291"/>
    </location>
</feature>
<name>A0ABQ9HWY8_9NEOP</name>
<comment type="caution">
    <text evidence="2">The sequence shown here is derived from an EMBL/GenBank/DDBJ whole genome shotgun (WGS) entry which is preliminary data.</text>
</comment>
<evidence type="ECO:0000259" key="1">
    <source>
        <dbReference type="Pfam" id="PF14291"/>
    </source>
</evidence>
<dbReference type="PANTHER" id="PTHR45749">
    <property type="match status" value="1"/>
</dbReference>
<evidence type="ECO:0000313" key="3">
    <source>
        <dbReference type="Proteomes" id="UP001159363"/>
    </source>
</evidence>
<dbReference type="Proteomes" id="UP001159363">
    <property type="component" value="Chromosome 3"/>
</dbReference>
<gene>
    <name evidence="2" type="ORF">PR048_008381</name>
</gene>
<dbReference type="Pfam" id="PF14291">
    <property type="entry name" value="DUF4371"/>
    <property type="match status" value="1"/>
</dbReference>
<proteinExistence type="predicted"/>
<keyword evidence="3" id="KW-1185">Reference proteome</keyword>
<accession>A0ABQ9HWY8</accession>
<organism evidence="2 3">
    <name type="scientific">Dryococelus australis</name>
    <dbReference type="NCBI Taxonomy" id="614101"/>
    <lineage>
        <taxon>Eukaryota</taxon>
        <taxon>Metazoa</taxon>
        <taxon>Ecdysozoa</taxon>
        <taxon>Arthropoda</taxon>
        <taxon>Hexapoda</taxon>
        <taxon>Insecta</taxon>
        <taxon>Pterygota</taxon>
        <taxon>Neoptera</taxon>
        <taxon>Polyneoptera</taxon>
        <taxon>Phasmatodea</taxon>
        <taxon>Verophasmatodea</taxon>
        <taxon>Anareolatae</taxon>
        <taxon>Phasmatidae</taxon>
        <taxon>Eurycanthinae</taxon>
        <taxon>Dryococelus</taxon>
    </lineage>
</organism>
<dbReference type="EMBL" id="JARBHB010000003">
    <property type="protein sequence ID" value="KAJ8888887.1"/>
    <property type="molecule type" value="Genomic_DNA"/>
</dbReference>
<protein>
    <recommendedName>
        <fullName evidence="1">DUF4371 domain-containing protein</fullName>
    </recommendedName>
</protein>
<sequence>MLKDFFGARLPKRRRLDETHKATIQITIFAAIVMKNQSSDLFASGDSWQKVKKVSGLPIINGFITIQKRLSPLLHLHHNLPHEKFKDHEKSSFHQKNVHLILSRTRAMPINTQLEIGVSKEQRNARKCLLTIISSLRYFMCIGNSVCSHDHSEGNLMELLEERCLDVPELNQWLKRRNKYFSFDIQNELIEIMVHNVLREIVKEVKNSSYFGVIADSTTDAHGMEQFYLCLRFVHPWSLEDNEVFVCLYNPVDSRGKSLASAIQDALHRLNLSLDNLRGHCFDGAANMSGREKGVQKILIDEQAKYIYVHYANHAADLALQEVARKMDGICDIICFVKDSSNVILDS</sequence>
<dbReference type="PANTHER" id="PTHR45749:SF21">
    <property type="entry name" value="DUF4371 DOMAIN-CONTAINING PROTEIN"/>
    <property type="match status" value="1"/>
</dbReference>
<evidence type="ECO:0000313" key="2">
    <source>
        <dbReference type="EMBL" id="KAJ8888887.1"/>
    </source>
</evidence>
<reference evidence="2 3" key="1">
    <citation type="submission" date="2023-02" db="EMBL/GenBank/DDBJ databases">
        <title>LHISI_Scaffold_Assembly.</title>
        <authorList>
            <person name="Stuart O.P."/>
            <person name="Cleave R."/>
            <person name="Magrath M.J.L."/>
            <person name="Mikheyev A.S."/>
        </authorList>
    </citation>
    <scope>NUCLEOTIDE SEQUENCE [LARGE SCALE GENOMIC DNA]</scope>
    <source>
        <strain evidence="2">Daus_M_001</strain>
        <tissue evidence="2">Leg muscle</tissue>
    </source>
</reference>